<organism evidence="1 2">
    <name type="scientific">Bacteroides thetaiotaomicron</name>
    <dbReference type="NCBI Taxonomy" id="818"/>
    <lineage>
        <taxon>Bacteria</taxon>
        <taxon>Pseudomonadati</taxon>
        <taxon>Bacteroidota</taxon>
        <taxon>Bacteroidia</taxon>
        <taxon>Bacteroidales</taxon>
        <taxon>Bacteroidaceae</taxon>
        <taxon>Bacteroides</taxon>
    </lineage>
</organism>
<accession>A0A6I0TC30</accession>
<evidence type="ECO:0000313" key="2">
    <source>
        <dbReference type="Proteomes" id="UP000436858"/>
    </source>
</evidence>
<dbReference type="Gene3D" id="1.10.443.10">
    <property type="entry name" value="Intergrase catalytic core"/>
    <property type="match status" value="1"/>
</dbReference>
<dbReference type="Proteomes" id="UP000436858">
    <property type="component" value="Unassembled WGS sequence"/>
</dbReference>
<gene>
    <name evidence="1" type="ORF">GAN91_22035</name>
</gene>
<dbReference type="InterPro" id="IPR013762">
    <property type="entry name" value="Integrase-like_cat_sf"/>
</dbReference>
<dbReference type="RefSeq" id="WP_349815016.1">
    <property type="nucleotide sequence ID" value="NZ_CP103247.1"/>
</dbReference>
<comment type="caution">
    <text evidence="1">The sequence shown here is derived from an EMBL/GenBank/DDBJ whole genome shotgun (WGS) entry which is preliminary data.</text>
</comment>
<dbReference type="Pfam" id="PF00589">
    <property type="entry name" value="Phage_integrase"/>
    <property type="match status" value="1"/>
</dbReference>
<dbReference type="GO" id="GO:0015074">
    <property type="term" value="P:DNA integration"/>
    <property type="evidence" value="ECO:0007669"/>
    <property type="project" value="InterPro"/>
</dbReference>
<sequence length="111" mass="12617">MGTRCSVSSQRKRTPKQQVLTLKANVGNAILRYIKEVRCNERGYREVFLKLNNSVRPMTPKGIYHVVSNAIKGLCIHVEHVGPHSLRRAFATIRINKGHTFKDIADILGHR</sequence>
<dbReference type="GO" id="GO:0003677">
    <property type="term" value="F:DNA binding"/>
    <property type="evidence" value="ECO:0007669"/>
    <property type="project" value="InterPro"/>
</dbReference>
<dbReference type="SUPFAM" id="SSF56349">
    <property type="entry name" value="DNA breaking-rejoining enzymes"/>
    <property type="match status" value="1"/>
</dbReference>
<dbReference type="EMBL" id="WCRY01000027">
    <property type="protein sequence ID" value="KAB4475364.1"/>
    <property type="molecule type" value="Genomic_DNA"/>
</dbReference>
<proteinExistence type="predicted"/>
<reference evidence="1 2" key="1">
    <citation type="journal article" date="2019" name="Nat. Med.">
        <title>A library of human gut bacterial isolates paired with longitudinal multiomics data enables mechanistic microbiome research.</title>
        <authorList>
            <person name="Poyet M."/>
            <person name="Groussin M."/>
            <person name="Gibbons S.M."/>
            <person name="Avila-Pacheco J."/>
            <person name="Jiang X."/>
            <person name="Kearney S.M."/>
            <person name="Perrotta A.R."/>
            <person name="Berdy B."/>
            <person name="Zhao S."/>
            <person name="Lieberman T.D."/>
            <person name="Swanson P.K."/>
            <person name="Smith M."/>
            <person name="Roesemann S."/>
            <person name="Alexander J.E."/>
            <person name="Rich S.A."/>
            <person name="Livny J."/>
            <person name="Vlamakis H."/>
            <person name="Clish C."/>
            <person name="Bullock K."/>
            <person name="Deik A."/>
            <person name="Scott J."/>
            <person name="Pierce K.A."/>
            <person name="Xavier R.J."/>
            <person name="Alm E.J."/>
        </authorList>
    </citation>
    <scope>NUCLEOTIDE SEQUENCE [LARGE SCALE GENOMIC DNA]</scope>
    <source>
        <strain evidence="1 2">BIOML-A162</strain>
    </source>
</reference>
<evidence type="ECO:0000313" key="1">
    <source>
        <dbReference type="EMBL" id="KAB4475364.1"/>
    </source>
</evidence>
<protein>
    <submittedName>
        <fullName evidence="1">Tyrosine-type recombinase/integrase</fullName>
    </submittedName>
</protein>
<dbReference type="InterPro" id="IPR011010">
    <property type="entry name" value="DNA_brk_join_enz"/>
</dbReference>
<dbReference type="PROSITE" id="PS51898">
    <property type="entry name" value="TYR_RECOMBINASE"/>
    <property type="match status" value="1"/>
</dbReference>
<dbReference type="InterPro" id="IPR002104">
    <property type="entry name" value="Integrase_catalytic"/>
</dbReference>
<name>A0A6I0TC30_BACT4</name>
<dbReference type="AlphaFoldDB" id="A0A6I0TC30"/>
<dbReference type="GO" id="GO:0006310">
    <property type="term" value="P:DNA recombination"/>
    <property type="evidence" value="ECO:0007669"/>
    <property type="project" value="InterPro"/>
</dbReference>